<dbReference type="KEGG" id="tna:CTN_1937"/>
<dbReference type="InterPro" id="IPR051677">
    <property type="entry name" value="AfsR-DnrI-RedD_regulator"/>
</dbReference>
<dbReference type="InterPro" id="IPR005158">
    <property type="entry name" value="BTAD"/>
</dbReference>
<accession>B9KAY0</accession>
<sequence length="354" mass="41577">MNRGNFMHLEIYTLGTARVVVKIGGKVKTDIVFNHRKAFGILFLLVNSSSPVAIGRICEILWEIDPKASLSSFYTNFSLLRRLTKIPKDRLFVKAGRCYLIADDVKVDTVEFEKTLNEALVCEGEEKEKKLLEAKRIYRGHFLPSFLDEGWTIPYREGLREKYILLLEELVKYYFEKNHFTKLSDVLNELLDEDEFNEIGYFYKLACYVKMGRLVQAKREYEKFSEMFRKELGVDLSFTFEDLIEWRTIPFYSQKRHSALVVEKDVFERYIQNTRNSLLIELELSSVDSAGVSDLAKIFRSGDILCFDKESGKLRVLISGISKDAREAIKEKIIERLKERFPDENLTFRWKYYD</sequence>
<dbReference type="Proteomes" id="UP000000445">
    <property type="component" value="Chromosome"/>
</dbReference>
<gene>
    <name evidence="2" type="ordered locus">CTN_1937</name>
</gene>
<dbReference type="InterPro" id="IPR011990">
    <property type="entry name" value="TPR-like_helical_dom_sf"/>
</dbReference>
<dbReference type="PANTHER" id="PTHR35807">
    <property type="entry name" value="TRANSCRIPTIONAL REGULATOR REDD-RELATED"/>
    <property type="match status" value="1"/>
</dbReference>
<dbReference type="eggNOG" id="COG3629">
    <property type="taxonomic scope" value="Bacteria"/>
</dbReference>
<dbReference type="PANTHER" id="PTHR35807:SF2">
    <property type="entry name" value="TRANSCRIPTIONAL ACTIVATOR DOMAIN"/>
    <property type="match status" value="1"/>
</dbReference>
<dbReference type="EMBL" id="CP000916">
    <property type="protein sequence ID" value="ACM24113.1"/>
    <property type="molecule type" value="Genomic_DNA"/>
</dbReference>
<dbReference type="SUPFAM" id="SSF48452">
    <property type="entry name" value="TPR-like"/>
    <property type="match status" value="1"/>
</dbReference>
<dbReference type="AlphaFoldDB" id="B9KAY0"/>
<evidence type="ECO:0000259" key="1">
    <source>
        <dbReference type="SMART" id="SM01043"/>
    </source>
</evidence>
<dbReference type="Gene3D" id="1.25.40.10">
    <property type="entry name" value="Tetratricopeptide repeat domain"/>
    <property type="match status" value="1"/>
</dbReference>
<dbReference type="HOGENOM" id="CLU_796770_0_0_0"/>
<dbReference type="SMART" id="SM01043">
    <property type="entry name" value="BTAD"/>
    <property type="match status" value="1"/>
</dbReference>
<reference evidence="2 3" key="1">
    <citation type="journal article" date="2009" name="Biosci. Biotechnol. Biochem.">
        <title>WeGAS: a web-based microbial genome annotation system.</title>
        <authorList>
            <person name="Lee D."/>
            <person name="Seo H."/>
            <person name="Park C."/>
            <person name="Park K."/>
        </authorList>
    </citation>
    <scope>NUCLEOTIDE SEQUENCE [LARGE SCALE GENOMIC DNA]</scope>
    <source>
        <strain evidence="3">ATCC 49049 / DSM 4359 / NBRC 107923 / NS-E</strain>
    </source>
</reference>
<keyword evidence="3" id="KW-1185">Reference proteome</keyword>
<proteinExistence type="predicted"/>
<organism evidence="2 3">
    <name type="scientific">Thermotoga neapolitana (strain ATCC 49049 / DSM 4359 / NBRC 107923 / NS-E)</name>
    <dbReference type="NCBI Taxonomy" id="309803"/>
    <lineage>
        <taxon>Bacteria</taxon>
        <taxon>Thermotogati</taxon>
        <taxon>Thermotogota</taxon>
        <taxon>Thermotogae</taxon>
        <taxon>Thermotogales</taxon>
        <taxon>Thermotogaceae</taxon>
        <taxon>Thermotoga</taxon>
    </lineage>
</organism>
<dbReference type="Pfam" id="PF03704">
    <property type="entry name" value="BTAD"/>
    <property type="match status" value="1"/>
</dbReference>
<feature type="domain" description="Bacterial transcriptional activator" evidence="1">
    <location>
        <begin position="107"/>
        <end position="247"/>
    </location>
</feature>
<name>B9KAY0_THENN</name>
<evidence type="ECO:0000313" key="3">
    <source>
        <dbReference type="Proteomes" id="UP000000445"/>
    </source>
</evidence>
<protein>
    <submittedName>
        <fullName evidence="2">Transcriptional regulator, SARP family</fullName>
    </submittedName>
</protein>
<evidence type="ECO:0000313" key="2">
    <source>
        <dbReference type="EMBL" id="ACM24113.1"/>
    </source>
</evidence>